<dbReference type="Pfam" id="PF00567">
    <property type="entry name" value="TUDOR"/>
    <property type="match status" value="1"/>
</dbReference>
<keyword evidence="4" id="KW-1185">Reference proteome</keyword>
<dbReference type="Gene3D" id="2.40.50.90">
    <property type="match status" value="1"/>
</dbReference>
<feature type="domain" description="Tudor" evidence="2">
    <location>
        <begin position="473"/>
        <end position="602"/>
    </location>
</feature>
<feature type="region of interest" description="Disordered" evidence="1">
    <location>
        <begin position="437"/>
        <end position="456"/>
    </location>
</feature>
<dbReference type="Gene3D" id="2.30.30.140">
    <property type="match status" value="1"/>
</dbReference>
<dbReference type="AlphaFoldDB" id="A0AAD7WFU4"/>
<evidence type="ECO:0000256" key="1">
    <source>
        <dbReference type="SAM" id="MobiDB-lite"/>
    </source>
</evidence>
<proteinExistence type="predicted"/>
<evidence type="ECO:0000313" key="4">
    <source>
        <dbReference type="Proteomes" id="UP001221898"/>
    </source>
</evidence>
<feature type="region of interest" description="Disordered" evidence="1">
    <location>
        <begin position="186"/>
        <end position="207"/>
    </location>
</feature>
<accession>A0AAD7WFU4</accession>
<feature type="region of interest" description="Disordered" evidence="1">
    <location>
        <begin position="292"/>
        <end position="313"/>
    </location>
</feature>
<dbReference type="InterPro" id="IPR002999">
    <property type="entry name" value="Tudor"/>
</dbReference>
<evidence type="ECO:0000259" key="2">
    <source>
        <dbReference type="Pfam" id="PF00567"/>
    </source>
</evidence>
<dbReference type="InterPro" id="IPR050621">
    <property type="entry name" value="Tudor_domain_containing"/>
</dbReference>
<organism evidence="3 4">
    <name type="scientific">Aldrovandia affinis</name>
    <dbReference type="NCBI Taxonomy" id="143900"/>
    <lineage>
        <taxon>Eukaryota</taxon>
        <taxon>Metazoa</taxon>
        <taxon>Chordata</taxon>
        <taxon>Craniata</taxon>
        <taxon>Vertebrata</taxon>
        <taxon>Euteleostomi</taxon>
        <taxon>Actinopterygii</taxon>
        <taxon>Neopterygii</taxon>
        <taxon>Teleostei</taxon>
        <taxon>Notacanthiformes</taxon>
        <taxon>Halosauridae</taxon>
        <taxon>Aldrovandia</taxon>
    </lineage>
</organism>
<dbReference type="SUPFAM" id="SSF50199">
    <property type="entry name" value="Staphylococcal nuclease"/>
    <property type="match status" value="1"/>
</dbReference>
<feature type="compositionally biased region" description="Low complexity" evidence="1">
    <location>
        <begin position="443"/>
        <end position="452"/>
    </location>
</feature>
<dbReference type="EMBL" id="JAINUG010000126">
    <property type="protein sequence ID" value="KAJ8394409.1"/>
    <property type="molecule type" value="Genomic_DNA"/>
</dbReference>
<comment type="caution">
    <text evidence="3">The sequence shown here is derived from an EMBL/GenBank/DDBJ whole genome shotgun (WGS) entry which is preliminary data.</text>
</comment>
<dbReference type="Proteomes" id="UP001221898">
    <property type="component" value="Unassembled WGS sequence"/>
</dbReference>
<dbReference type="SUPFAM" id="SSF63748">
    <property type="entry name" value="Tudor/PWWP/MBT"/>
    <property type="match status" value="1"/>
</dbReference>
<dbReference type="InterPro" id="IPR035437">
    <property type="entry name" value="SNase_OB-fold_sf"/>
</dbReference>
<dbReference type="PANTHER" id="PTHR22948">
    <property type="entry name" value="TUDOR DOMAIN CONTAINING PROTEIN"/>
    <property type="match status" value="1"/>
</dbReference>
<name>A0AAD7WFU4_9TELE</name>
<gene>
    <name evidence="3" type="ORF">AAFF_G00046200</name>
</gene>
<evidence type="ECO:0000313" key="3">
    <source>
        <dbReference type="EMBL" id="KAJ8394409.1"/>
    </source>
</evidence>
<protein>
    <recommendedName>
        <fullName evidence="2">Tudor domain-containing protein</fullName>
    </recommendedName>
</protein>
<reference evidence="3" key="1">
    <citation type="journal article" date="2023" name="Science">
        <title>Genome structures resolve the early diversification of teleost fishes.</title>
        <authorList>
            <person name="Parey E."/>
            <person name="Louis A."/>
            <person name="Montfort J."/>
            <person name="Bouchez O."/>
            <person name="Roques C."/>
            <person name="Iampietro C."/>
            <person name="Lluch J."/>
            <person name="Castinel A."/>
            <person name="Donnadieu C."/>
            <person name="Desvignes T."/>
            <person name="Floi Bucao C."/>
            <person name="Jouanno E."/>
            <person name="Wen M."/>
            <person name="Mejri S."/>
            <person name="Dirks R."/>
            <person name="Jansen H."/>
            <person name="Henkel C."/>
            <person name="Chen W.J."/>
            <person name="Zahm M."/>
            <person name="Cabau C."/>
            <person name="Klopp C."/>
            <person name="Thompson A.W."/>
            <person name="Robinson-Rechavi M."/>
            <person name="Braasch I."/>
            <person name="Lecointre G."/>
            <person name="Bobe J."/>
            <person name="Postlethwait J.H."/>
            <person name="Berthelot C."/>
            <person name="Roest Crollius H."/>
            <person name="Guiguen Y."/>
        </authorList>
    </citation>
    <scope>NUCLEOTIDE SEQUENCE</scope>
    <source>
        <strain evidence="3">NC1722</strain>
    </source>
</reference>
<sequence>MTVERQFQGSFHVSKMVIIYKLLVLEQVRNTLEKELRVFTRKAKEEVQDFLNMADARTAQDCTDLITTLHLKCSIIQQLGALYQKLIADTGPPRDFTVMPIREKEYSLFRSMPASNYSPGSRAIVVSDVLRFGPMLQNALMATSITNAVQTFGAMLSLRHIKACLALHTEVVHDSATSSNELKVEVYDSPSGDERERVPVASDGKDESTHLFQAPIRSSSLKAGVENPHTTPAEKIRSVVGCMTPPFLGGGQVNSLGVQHQKQSSSQLMRFIRASGETDSLVQLTSFKGKGAAECTAQSPPGPQELTDRQPADKESGTIYFEKQKLSNPDKPTTVFKVKQNGSGGSHLIYSYMVASKYELWDVGDIFTDDACFTSECVLGQETGSPVVCSGESSFKALGVSRQICPTHLGHGPLMAALHDDDSSDPPVVTSGPVGGVERHDVSSVPPGVTSGPVGGAKATVTIPEFKIGRFEEMEVTVSHLVSPSSFFIQSVSPALQQLSQKMDRALKGRSSLALMHWVPCIGACVAGWFTEHELWCRTRVLRICGMQPECSGSLGGEGHIEVEVQRIDFGDTARLALCHLRELDKETAAVPEQALLVALANVRPVDGQEWSAEALGWFKDMVDGRTLYARLYPQGRGVRAELFMEKGKIGAMRRGSSLSLRLAQNGHAHHDKLRRTGWRRGSVWELGRAQMSSWEKRVISCFLRVEDKRPKDREERRRERS</sequence>